<dbReference type="EMBL" id="JAGFNK010000087">
    <property type="protein sequence ID" value="KAI9508542.1"/>
    <property type="molecule type" value="Genomic_DNA"/>
</dbReference>
<evidence type="ECO:0000313" key="1">
    <source>
        <dbReference type="EMBL" id="KAI9508542.1"/>
    </source>
</evidence>
<proteinExistence type="predicted"/>
<protein>
    <submittedName>
        <fullName evidence="1">Uncharacterized protein</fullName>
    </submittedName>
</protein>
<comment type="caution">
    <text evidence="1">The sequence shown here is derived from an EMBL/GenBank/DDBJ whole genome shotgun (WGS) entry which is preliminary data.</text>
</comment>
<sequence length="360" mass="38606">MSRDTQEIQVSGRGQTGRHEASRSRLRWLRWHVAIGGGEHLRTWSRDVSEVTRGQPGGNRTHDGYPFKLSRVEFSAVCPYACGVVVAAAVPRSSVVQDESELATDKPSRLELLATKRGVMERSRSSNAASSGERQGVHIRRRAIDFVALVVSSAEGSIALSTEVEGVVGGRAGFHEGASSTAGGDGMCERASGRGDDVKRRVRRAAGISGVSLVGDGDREWSWGDSGEAEPEVTENGAEEVEDGAGTTIEAGTNDVGATMEWGPETATVSNKEAAAVGKTVTGEGEAKVVGGEAETARGPETDVAGWRAKLELRQLEVRQLLEGVRHIRTVGKAEKREAKAREDDGEMDRWLRHDQLQII</sequence>
<organism evidence="1 2">
    <name type="scientific">Russula earlei</name>
    <dbReference type="NCBI Taxonomy" id="71964"/>
    <lineage>
        <taxon>Eukaryota</taxon>
        <taxon>Fungi</taxon>
        <taxon>Dikarya</taxon>
        <taxon>Basidiomycota</taxon>
        <taxon>Agaricomycotina</taxon>
        <taxon>Agaricomycetes</taxon>
        <taxon>Russulales</taxon>
        <taxon>Russulaceae</taxon>
        <taxon>Russula</taxon>
    </lineage>
</organism>
<evidence type="ECO:0000313" key="2">
    <source>
        <dbReference type="Proteomes" id="UP001207468"/>
    </source>
</evidence>
<gene>
    <name evidence="1" type="ORF">F5148DRAFT_1367741</name>
</gene>
<accession>A0ACC0UBQ9</accession>
<dbReference type="Proteomes" id="UP001207468">
    <property type="component" value="Unassembled WGS sequence"/>
</dbReference>
<keyword evidence="2" id="KW-1185">Reference proteome</keyword>
<name>A0ACC0UBQ9_9AGAM</name>
<reference evidence="1" key="1">
    <citation type="submission" date="2021-03" db="EMBL/GenBank/DDBJ databases">
        <title>Evolutionary priming and transition to the ectomycorrhizal habit in an iconic lineage of mushroom-forming fungi: is preadaptation a requirement?</title>
        <authorList>
            <consortium name="DOE Joint Genome Institute"/>
            <person name="Looney B.P."/>
            <person name="Miyauchi S."/>
            <person name="Morin E."/>
            <person name="Drula E."/>
            <person name="Courty P.E."/>
            <person name="Chicoki N."/>
            <person name="Fauchery L."/>
            <person name="Kohler A."/>
            <person name="Kuo A."/>
            <person name="LaButti K."/>
            <person name="Pangilinan J."/>
            <person name="Lipzen A."/>
            <person name="Riley R."/>
            <person name="Andreopoulos W."/>
            <person name="He G."/>
            <person name="Johnson J."/>
            <person name="Barry K.W."/>
            <person name="Grigoriev I.V."/>
            <person name="Nagy L."/>
            <person name="Hibbett D."/>
            <person name="Henrissat B."/>
            <person name="Matheny P.B."/>
            <person name="Labbe J."/>
            <person name="Martin A.F."/>
        </authorList>
    </citation>
    <scope>NUCLEOTIDE SEQUENCE</scope>
    <source>
        <strain evidence="1">BPL698</strain>
    </source>
</reference>